<dbReference type="SUPFAM" id="SSF52821">
    <property type="entry name" value="Rhodanese/Cell cycle control phosphatase"/>
    <property type="match status" value="2"/>
</dbReference>
<feature type="domain" description="Rhodanese" evidence="2">
    <location>
        <begin position="130"/>
        <end position="219"/>
    </location>
</feature>
<dbReference type="InterPro" id="IPR036866">
    <property type="entry name" value="RibonucZ/Hydroxyglut_hydro"/>
</dbReference>
<reference evidence="4" key="1">
    <citation type="submission" date="2016-12" db="EMBL/GenBank/DDBJ databases">
        <authorList>
            <person name="Herbold C."/>
        </authorList>
    </citation>
    <scope>NUCLEOTIDE SEQUENCE [LARGE SCALE GENOMIC DNA]</scope>
</reference>
<dbReference type="SMART" id="SM00450">
    <property type="entry name" value="RHOD"/>
    <property type="match status" value="2"/>
</dbReference>
<organism evidence="3 4">
    <name type="scientific">Nitrosotalea sinensis</name>
    <dbReference type="NCBI Taxonomy" id="1499975"/>
    <lineage>
        <taxon>Archaea</taxon>
        <taxon>Nitrososphaerota</taxon>
        <taxon>Nitrososphaeria</taxon>
        <taxon>Nitrosotaleales</taxon>
        <taxon>Nitrosotaleaceae</taxon>
        <taxon>Nitrosotalea</taxon>
    </lineage>
</organism>
<dbReference type="InterPro" id="IPR051682">
    <property type="entry name" value="Mito_Persulfide_Diox"/>
</dbReference>
<dbReference type="Gene3D" id="3.60.15.10">
    <property type="entry name" value="Ribonuclease Z/Hydroxyacylglutathione hydrolase-like"/>
    <property type="match status" value="1"/>
</dbReference>
<proteinExistence type="predicted"/>
<evidence type="ECO:0000313" key="4">
    <source>
        <dbReference type="Proteomes" id="UP000232412"/>
    </source>
</evidence>
<dbReference type="SMART" id="SM00849">
    <property type="entry name" value="Lactamase_B"/>
    <property type="match status" value="1"/>
</dbReference>
<dbReference type="GO" id="GO:0006749">
    <property type="term" value="P:glutathione metabolic process"/>
    <property type="evidence" value="ECO:0007669"/>
    <property type="project" value="InterPro"/>
</dbReference>
<keyword evidence="4" id="KW-1185">Reference proteome</keyword>
<name>A0A2H1EH52_9ARCH</name>
<dbReference type="PANTHER" id="PTHR43084:SF1">
    <property type="entry name" value="PERSULFIDE DIOXYGENASE ETHE1, MITOCHONDRIAL"/>
    <property type="match status" value="1"/>
</dbReference>
<evidence type="ECO:0000259" key="2">
    <source>
        <dbReference type="PROSITE" id="PS50206"/>
    </source>
</evidence>
<dbReference type="InterPro" id="IPR036873">
    <property type="entry name" value="Rhodanese-like_dom_sf"/>
</dbReference>
<dbReference type="PANTHER" id="PTHR43084">
    <property type="entry name" value="PERSULFIDE DIOXYGENASE ETHE1"/>
    <property type="match status" value="1"/>
</dbReference>
<dbReference type="CDD" id="cd00158">
    <property type="entry name" value="RHOD"/>
    <property type="match status" value="2"/>
</dbReference>
<dbReference type="CDD" id="cd07724">
    <property type="entry name" value="POD-like_MBL-fold"/>
    <property type="match status" value="1"/>
</dbReference>
<dbReference type="Proteomes" id="UP000232412">
    <property type="component" value="Unassembled WGS sequence"/>
</dbReference>
<dbReference type="Gene3D" id="3.40.250.10">
    <property type="entry name" value="Rhodanese-like domain"/>
    <property type="match status" value="2"/>
</dbReference>
<evidence type="ECO:0000256" key="1">
    <source>
        <dbReference type="ARBA" id="ARBA00022723"/>
    </source>
</evidence>
<sequence length="474" mass="52637">MFIMNKNNESENLVIASDELYSDLKSGMPLLVFDLRLKEHYTHGHIEGSVHAVCDSRAKETIMPKIPKGVKIVLIDEDGSISAPTAAMMASYGLDAHFLKGGIKSWDKSLVKKDIHTIITPEELWHKITNNENLVLVDVRQPEEFSDFKIPGSINIPLGELFDIQSLNKIPKSKQVVTICPHGNRSMVAAFALARNGINALSLVGGLAGWGQVLNPKVVTRDDVTVIQVEKIGKGCLSYIVGSKGEAMVIDPVYPAEKYVEFARNEGLQIVKVIDTHQHADHVSAAREIAKITNAQLYMSKYEQYDFTSNRVGDGDLINLGDSTIRVIHTPGHTAGSLSYVLDEKYVFTGDILFVDGIGRPDLRDNAKEFAEDLYDTLHHKLFALHEETLVLPAHHGEQSGYKNSVYQTTLRDAKKMLMLGLSHDKFIDKVMNTTLPRPMNYEKIIQINKSLQQVPTLDVANLEIGPNRCAIST</sequence>
<dbReference type="InterPro" id="IPR044528">
    <property type="entry name" value="POD-like_MBL-fold"/>
</dbReference>
<dbReference type="GO" id="GO:0046872">
    <property type="term" value="F:metal ion binding"/>
    <property type="evidence" value="ECO:0007669"/>
    <property type="project" value="UniProtKB-KW"/>
</dbReference>
<dbReference type="GO" id="GO:0050313">
    <property type="term" value="F:sulfur dioxygenase activity"/>
    <property type="evidence" value="ECO:0007669"/>
    <property type="project" value="InterPro"/>
</dbReference>
<protein>
    <submittedName>
        <fullName evidence="3">Rhodanese domain-containing protein</fullName>
    </submittedName>
</protein>
<feature type="domain" description="Rhodanese" evidence="2">
    <location>
        <begin position="26"/>
        <end position="112"/>
    </location>
</feature>
<dbReference type="GO" id="GO:0070813">
    <property type="term" value="P:hydrogen sulfide metabolic process"/>
    <property type="evidence" value="ECO:0007669"/>
    <property type="project" value="TreeGrafter"/>
</dbReference>
<dbReference type="Pfam" id="PF00753">
    <property type="entry name" value="Lactamase_B"/>
    <property type="match status" value="1"/>
</dbReference>
<accession>A0A2H1EH52</accession>
<dbReference type="AlphaFoldDB" id="A0A2H1EH52"/>
<evidence type="ECO:0000313" key="3">
    <source>
        <dbReference type="EMBL" id="SHO45198.1"/>
    </source>
</evidence>
<dbReference type="InterPro" id="IPR001763">
    <property type="entry name" value="Rhodanese-like_dom"/>
</dbReference>
<dbReference type="SUPFAM" id="SSF56281">
    <property type="entry name" value="Metallo-hydrolase/oxidoreductase"/>
    <property type="match status" value="1"/>
</dbReference>
<gene>
    <name evidence="3" type="ORF">NSIN_20579</name>
</gene>
<dbReference type="Pfam" id="PF00581">
    <property type="entry name" value="Rhodanese"/>
    <property type="match status" value="2"/>
</dbReference>
<keyword evidence="1" id="KW-0479">Metal-binding</keyword>
<dbReference type="EMBL" id="FRFC01000003">
    <property type="protein sequence ID" value="SHO45198.1"/>
    <property type="molecule type" value="Genomic_DNA"/>
</dbReference>
<dbReference type="PROSITE" id="PS50206">
    <property type="entry name" value="RHODANESE_3"/>
    <property type="match status" value="2"/>
</dbReference>
<dbReference type="InterPro" id="IPR001279">
    <property type="entry name" value="Metallo-B-lactamas"/>
</dbReference>